<gene>
    <name evidence="10" type="primary">Dgri\GH11211</name>
    <name evidence="10" type="ORF">Dgri_GH11211</name>
</gene>
<evidence type="ECO:0000256" key="1">
    <source>
        <dbReference type="ARBA" id="ARBA00004245"/>
    </source>
</evidence>
<dbReference type="HOGENOM" id="CLU_041744_4_0_1"/>
<keyword evidence="11" id="KW-1185">Reference proteome</keyword>
<dbReference type="PhylomeDB" id="B4JDL5"/>
<dbReference type="InterPro" id="IPR001715">
    <property type="entry name" value="CH_dom"/>
</dbReference>
<evidence type="ECO:0000313" key="10">
    <source>
        <dbReference type="EMBL" id="EDW03385.1"/>
    </source>
</evidence>
<evidence type="ECO:0000256" key="4">
    <source>
        <dbReference type="ARBA" id="ARBA00022618"/>
    </source>
</evidence>
<dbReference type="Gene3D" id="1.10.418.10">
    <property type="entry name" value="Calponin-like domain"/>
    <property type="match status" value="1"/>
</dbReference>
<keyword evidence="6" id="KW-0498">Mitosis</keyword>
<dbReference type="InterPro" id="IPR036872">
    <property type="entry name" value="CH_dom_sf"/>
</dbReference>
<evidence type="ECO:0000313" key="11">
    <source>
        <dbReference type="Proteomes" id="UP000001070"/>
    </source>
</evidence>
<feature type="domain" description="Calponin-homology (CH)" evidence="9">
    <location>
        <begin position="17"/>
        <end position="119"/>
    </location>
</feature>
<organism evidence="11">
    <name type="scientific">Drosophila grimshawi</name>
    <name type="common">Hawaiian fruit fly</name>
    <name type="synonym">Idiomyia grimshawi</name>
    <dbReference type="NCBI Taxonomy" id="7222"/>
    <lineage>
        <taxon>Eukaryota</taxon>
        <taxon>Metazoa</taxon>
        <taxon>Ecdysozoa</taxon>
        <taxon>Arthropoda</taxon>
        <taxon>Hexapoda</taxon>
        <taxon>Insecta</taxon>
        <taxon>Pterygota</taxon>
        <taxon>Neoptera</taxon>
        <taxon>Endopterygota</taxon>
        <taxon>Diptera</taxon>
        <taxon>Brachycera</taxon>
        <taxon>Muscomorpha</taxon>
        <taxon>Ephydroidea</taxon>
        <taxon>Drosophilidae</taxon>
        <taxon>Drosophila</taxon>
        <taxon>Hawaiian Drosophila</taxon>
    </lineage>
</organism>
<dbReference type="EMBL" id="CH916368">
    <property type="protein sequence ID" value="EDW03385.1"/>
    <property type="molecule type" value="Genomic_DNA"/>
</dbReference>
<dbReference type="InParanoid" id="B4JDL5"/>
<evidence type="ECO:0000256" key="2">
    <source>
        <dbReference type="ARBA" id="ARBA00010729"/>
    </source>
</evidence>
<keyword evidence="7" id="KW-0206">Cytoskeleton</keyword>
<dbReference type="Pfam" id="PF00307">
    <property type="entry name" value="CH"/>
    <property type="match status" value="1"/>
</dbReference>
<evidence type="ECO:0000256" key="5">
    <source>
        <dbReference type="ARBA" id="ARBA00022701"/>
    </source>
</evidence>
<dbReference type="eggNOG" id="KOG3000">
    <property type="taxonomic scope" value="Eukaryota"/>
</dbReference>
<dbReference type="PANTHER" id="PTHR10623">
    <property type="entry name" value="MICROTUBULE-ASSOCIATED PROTEIN RP/EB FAMILY MEMBER"/>
    <property type="match status" value="1"/>
</dbReference>
<comment type="subcellular location">
    <subcellularLocation>
        <location evidence="1">Cytoplasm</location>
        <location evidence="1">Cytoskeleton</location>
    </subcellularLocation>
</comment>
<protein>
    <submittedName>
        <fullName evidence="10">GH11211</fullName>
    </submittedName>
</protein>
<name>B4JDL5_DROGR</name>
<dbReference type="GO" id="GO:0005874">
    <property type="term" value="C:microtubule"/>
    <property type="evidence" value="ECO:0007669"/>
    <property type="project" value="UniProtKB-KW"/>
</dbReference>
<proteinExistence type="inferred from homology"/>
<sequence>MSTRAVNVFSCNNTEKTFSRFAILAWCNKLLDSNIQKIDDLCTGAAYCSLMDILFPDSINLSHVKFDSRVDRDYIHNFTVLQKCFTKLKVKKGIPIEKLINGKFQDNYEFAIWFRRFFDANYGKQIETETKIARCKSVSLEKLIT</sequence>
<dbReference type="STRING" id="7222.B4JDL5"/>
<dbReference type="FunFam" id="1.10.418.10:FF:000028">
    <property type="entry name" value="RP/EB family microtubule-associated protein"/>
    <property type="match status" value="1"/>
</dbReference>
<keyword evidence="3" id="KW-0963">Cytoplasm</keyword>
<dbReference type="PROSITE" id="PS50021">
    <property type="entry name" value="CH"/>
    <property type="match status" value="1"/>
</dbReference>
<evidence type="ECO:0000256" key="3">
    <source>
        <dbReference type="ARBA" id="ARBA00022490"/>
    </source>
</evidence>
<keyword evidence="4" id="KW-0132">Cell division</keyword>
<dbReference type="AlphaFoldDB" id="B4JDL5"/>
<accession>B4JDL5</accession>
<keyword evidence="8" id="KW-0131">Cell cycle</keyword>
<comment type="similarity">
    <text evidence="2">Belongs to the MAPRE family.</text>
</comment>
<evidence type="ECO:0000256" key="8">
    <source>
        <dbReference type="ARBA" id="ARBA00023306"/>
    </source>
</evidence>
<reference evidence="10 11" key="1">
    <citation type="journal article" date="2007" name="Nature">
        <title>Evolution of genes and genomes on the Drosophila phylogeny.</title>
        <authorList>
            <consortium name="Drosophila 12 Genomes Consortium"/>
            <person name="Clark A.G."/>
            <person name="Eisen M.B."/>
            <person name="Smith D.R."/>
            <person name="Bergman C.M."/>
            <person name="Oliver B."/>
            <person name="Markow T.A."/>
            <person name="Kaufman T.C."/>
            <person name="Kellis M."/>
            <person name="Gelbart W."/>
            <person name="Iyer V.N."/>
            <person name="Pollard D.A."/>
            <person name="Sackton T.B."/>
            <person name="Larracuente A.M."/>
            <person name="Singh N.D."/>
            <person name="Abad J.P."/>
            <person name="Abt D.N."/>
            <person name="Adryan B."/>
            <person name="Aguade M."/>
            <person name="Akashi H."/>
            <person name="Anderson W.W."/>
            <person name="Aquadro C.F."/>
            <person name="Ardell D.H."/>
            <person name="Arguello R."/>
            <person name="Artieri C.G."/>
            <person name="Barbash D.A."/>
            <person name="Barker D."/>
            <person name="Barsanti P."/>
            <person name="Batterham P."/>
            <person name="Batzoglou S."/>
            <person name="Begun D."/>
            <person name="Bhutkar A."/>
            <person name="Blanco E."/>
            <person name="Bosak S.A."/>
            <person name="Bradley R.K."/>
            <person name="Brand A.D."/>
            <person name="Brent M.R."/>
            <person name="Brooks A.N."/>
            <person name="Brown R.H."/>
            <person name="Butlin R.K."/>
            <person name="Caggese C."/>
            <person name="Calvi B.R."/>
            <person name="Bernardo de Carvalho A."/>
            <person name="Caspi A."/>
            <person name="Castrezana S."/>
            <person name="Celniker S.E."/>
            <person name="Chang J.L."/>
            <person name="Chapple C."/>
            <person name="Chatterji S."/>
            <person name="Chinwalla A."/>
            <person name="Civetta A."/>
            <person name="Clifton S.W."/>
            <person name="Comeron J.M."/>
            <person name="Costello J.C."/>
            <person name="Coyne J.A."/>
            <person name="Daub J."/>
            <person name="David R.G."/>
            <person name="Delcher A.L."/>
            <person name="Delehaunty K."/>
            <person name="Do C.B."/>
            <person name="Ebling H."/>
            <person name="Edwards K."/>
            <person name="Eickbush T."/>
            <person name="Evans J.D."/>
            <person name="Filipski A."/>
            <person name="Findeiss S."/>
            <person name="Freyhult E."/>
            <person name="Fulton L."/>
            <person name="Fulton R."/>
            <person name="Garcia A.C."/>
            <person name="Gardiner A."/>
            <person name="Garfield D.A."/>
            <person name="Garvin B.E."/>
            <person name="Gibson G."/>
            <person name="Gilbert D."/>
            <person name="Gnerre S."/>
            <person name="Godfrey J."/>
            <person name="Good R."/>
            <person name="Gotea V."/>
            <person name="Gravely B."/>
            <person name="Greenberg A.J."/>
            <person name="Griffiths-Jones S."/>
            <person name="Gross S."/>
            <person name="Guigo R."/>
            <person name="Gustafson E.A."/>
            <person name="Haerty W."/>
            <person name="Hahn M.W."/>
            <person name="Halligan D.L."/>
            <person name="Halpern A.L."/>
            <person name="Halter G.M."/>
            <person name="Han M.V."/>
            <person name="Heger A."/>
            <person name="Hillier L."/>
            <person name="Hinrichs A.S."/>
            <person name="Holmes I."/>
            <person name="Hoskins R.A."/>
            <person name="Hubisz M.J."/>
            <person name="Hultmark D."/>
            <person name="Huntley M.A."/>
            <person name="Jaffe D.B."/>
            <person name="Jagadeeshan S."/>
            <person name="Jeck W.R."/>
            <person name="Johnson J."/>
            <person name="Jones C.D."/>
            <person name="Jordan W.C."/>
            <person name="Karpen G.H."/>
            <person name="Kataoka E."/>
            <person name="Keightley P.D."/>
            <person name="Kheradpour P."/>
            <person name="Kirkness E.F."/>
            <person name="Koerich L.B."/>
            <person name="Kristiansen K."/>
            <person name="Kudrna D."/>
            <person name="Kulathinal R.J."/>
            <person name="Kumar S."/>
            <person name="Kwok R."/>
            <person name="Lander E."/>
            <person name="Langley C.H."/>
            <person name="Lapoint R."/>
            <person name="Lazzaro B.P."/>
            <person name="Lee S.J."/>
            <person name="Levesque L."/>
            <person name="Li R."/>
            <person name="Lin C.F."/>
            <person name="Lin M.F."/>
            <person name="Lindblad-Toh K."/>
            <person name="Llopart A."/>
            <person name="Long M."/>
            <person name="Low L."/>
            <person name="Lozovsky E."/>
            <person name="Lu J."/>
            <person name="Luo M."/>
            <person name="Machado C.A."/>
            <person name="Makalowski W."/>
            <person name="Marzo M."/>
            <person name="Matsuda M."/>
            <person name="Matzkin L."/>
            <person name="McAllister B."/>
            <person name="McBride C.S."/>
            <person name="McKernan B."/>
            <person name="McKernan K."/>
            <person name="Mendez-Lago M."/>
            <person name="Minx P."/>
            <person name="Mollenhauer M.U."/>
            <person name="Montooth K."/>
            <person name="Mount S.M."/>
            <person name="Mu X."/>
            <person name="Myers E."/>
            <person name="Negre B."/>
            <person name="Newfeld S."/>
            <person name="Nielsen R."/>
            <person name="Noor M.A."/>
            <person name="O'Grady P."/>
            <person name="Pachter L."/>
            <person name="Papaceit M."/>
            <person name="Parisi M.J."/>
            <person name="Parisi M."/>
            <person name="Parts L."/>
            <person name="Pedersen J.S."/>
            <person name="Pesole G."/>
            <person name="Phillippy A.M."/>
            <person name="Ponting C.P."/>
            <person name="Pop M."/>
            <person name="Porcelli D."/>
            <person name="Powell J.R."/>
            <person name="Prohaska S."/>
            <person name="Pruitt K."/>
            <person name="Puig M."/>
            <person name="Quesneville H."/>
            <person name="Ram K.R."/>
            <person name="Rand D."/>
            <person name="Rasmussen M.D."/>
            <person name="Reed L.K."/>
            <person name="Reenan R."/>
            <person name="Reily A."/>
            <person name="Remington K.A."/>
            <person name="Rieger T.T."/>
            <person name="Ritchie M.G."/>
            <person name="Robin C."/>
            <person name="Rogers Y.H."/>
            <person name="Rohde C."/>
            <person name="Rozas J."/>
            <person name="Rubenfield M.J."/>
            <person name="Ruiz A."/>
            <person name="Russo S."/>
            <person name="Salzberg S.L."/>
            <person name="Sanchez-Gracia A."/>
            <person name="Saranga D.J."/>
            <person name="Sato H."/>
            <person name="Schaeffer S.W."/>
            <person name="Schatz M.C."/>
            <person name="Schlenke T."/>
            <person name="Schwartz R."/>
            <person name="Segarra C."/>
            <person name="Singh R.S."/>
            <person name="Sirot L."/>
            <person name="Sirota M."/>
            <person name="Sisneros N.B."/>
            <person name="Smith C.D."/>
            <person name="Smith T.F."/>
            <person name="Spieth J."/>
            <person name="Stage D.E."/>
            <person name="Stark A."/>
            <person name="Stephan W."/>
            <person name="Strausberg R.L."/>
            <person name="Strempel S."/>
            <person name="Sturgill D."/>
            <person name="Sutton G."/>
            <person name="Sutton G.G."/>
            <person name="Tao W."/>
            <person name="Teichmann S."/>
            <person name="Tobari Y.N."/>
            <person name="Tomimura Y."/>
            <person name="Tsolas J.M."/>
            <person name="Valente V.L."/>
            <person name="Venter E."/>
            <person name="Venter J.C."/>
            <person name="Vicario S."/>
            <person name="Vieira F.G."/>
            <person name="Vilella A.J."/>
            <person name="Villasante A."/>
            <person name="Walenz B."/>
            <person name="Wang J."/>
            <person name="Wasserman M."/>
            <person name="Watts T."/>
            <person name="Wilson D."/>
            <person name="Wilson R.K."/>
            <person name="Wing R.A."/>
            <person name="Wolfner M.F."/>
            <person name="Wong A."/>
            <person name="Wong G.K."/>
            <person name="Wu C.I."/>
            <person name="Wu G."/>
            <person name="Yamamoto D."/>
            <person name="Yang H.P."/>
            <person name="Yang S.P."/>
            <person name="Yorke J.A."/>
            <person name="Yoshida K."/>
            <person name="Zdobnov E."/>
            <person name="Zhang P."/>
            <person name="Zhang Y."/>
            <person name="Zimin A.V."/>
            <person name="Baldwin J."/>
            <person name="Abdouelleil A."/>
            <person name="Abdulkadir J."/>
            <person name="Abebe A."/>
            <person name="Abera B."/>
            <person name="Abreu J."/>
            <person name="Acer S.C."/>
            <person name="Aftuck L."/>
            <person name="Alexander A."/>
            <person name="An P."/>
            <person name="Anderson E."/>
            <person name="Anderson S."/>
            <person name="Arachi H."/>
            <person name="Azer M."/>
            <person name="Bachantsang P."/>
            <person name="Barry A."/>
            <person name="Bayul T."/>
            <person name="Berlin A."/>
            <person name="Bessette D."/>
            <person name="Bloom T."/>
            <person name="Blye J."/>
            <person name="Boguslavskiy L."/>
            <person name="Bonnet C."/>
            <person name="Boukhgalter B."/>
            <person name="Bourzgui I."/>
            <person name="Brown A."/>
            <person name="Cahill P."/>
            <person name="Channer S."/>
            <person name="Cheshatsang Y."/>
            <person name="Chuda L."/>
            <person name="Citroen M."/>
            <person name="Collymore A."/>
            <person name="Cooke P."/>
            <person name="Costello M."/>
            <person name="D'Aco K."/>
            <person name="Daza R."/>
            <person name="De Haan G."/>
            <person name="DeGray S."/>
            <person name="DeMaso C."/>
            <person name="Dhargay N."/>
            <person name="Dooley K."/>
            <person name="Dooley E."/>
            <person name="Doricent M."/>
            <person name="Dorje P."/>
            <person name="Dorjee K."/>
            <person name="Dupes A."/>
            <person name="Elong R."/>
            <person name="Falk J."/>
            <person name="Farina A."/>
            <person name="Faro S."/>
            <person name="Ferguson D."/>
            <person name="Fisher S."/>
            <person name="Foley C.D."/>
            <person name="Franke A."/>
            <person name="Friedrich D."/>
            <person name="Gadbois L."/>
            <person name="Gearin G."/>
            <person name="Gearin C.R."/>
            <person name="Giannoukos G."/>
            <person name="Goode T."/>
            <person name="Graham J."/>
            <person name="Grandbois E."/>
            <person name="Grewal S."/>
            <person name="Gyaltsen K."/>
            <person name="Hafez N."/>
            <person name="Hagos B."/>
            <person name="Hall J."/>
            <person name="Henson C."/>
            <person name="Hollinger A."/>
            <person name="Honan T."/>
            <person name="Huard M.D."/>
            <person name="Hughes L."/>
            <person name="Hurhula B."/>
            <person name="Husby M.E."/>
            <person name="Kamat A."/>
            <person name="Kanga B."/>
            <person name="Kashin S."/>
            <person name="Khazanovich D."/>
            <person name="Kisner P."/>
            <person name="Lance K."/>
            <person name="Lara M."/>
            <person name="Lee W."/>
            <person name="Lennon N."/>
            <person name="Letendre F."/>
            <person name="LeVine R."/>
            <person name="Lipovsky A."/>
            <person name="Liu X."/>
            <person name="Liu J."/>
            <person name="Liu S."/>
            <person name="Lokyitsang T."/>
            <person name="Lokyitsang Y."/>
            <person name="Lubonja R."/>
            <person name="Lui A."/>
            <person name="MacDonald P."/>
            <person name="Magnisalis V."/>
            <person name="Maru K."/>
            <person name="Matthews C."/>
            <person name="McCusker W."/>
            <person name="McDonough S."/>
            <person name="Mehta T."/>
            <person name="Meldrim J."/>
            <person name="Meneus L."/>
            <person name="Mihai O."/>
            <person name="Mihalev A."/>
            <person name="Mihova T."/>
            <person name="Mittelman R."/>
            <person name="Mlenga V."/>
            <person name="Montmayeur A."/>
            <person name="Mulrain L."/>
            <person name="Navidi A."/>
            <person name="Naylor J."/>
            <person name="Negash T."/>
            <person name="Nguyen T."/>
            <person name="Nguyen N."/>
            <person name="Nicol R."/>
            <person name="Norbu C."/>
            <person name="Norbu N."/>
            <person name="Novod N."/>
            <person name="O'Neill B."/>
            <person name="Osman S."/>
            <person name="Markiewicz E."/>
            <person name="Oyono O.L."/>
            <person name="Patti C."/>
            <person name="Phunkhang P."/>
            <person name="Pierre F."/>
            <person name="Priest M."/>
            <person name="Raghuraman S."/>
            <person name="Rege F."/>
            <person name="Reyes R."/>
            <person name="Rise C."/>
            <person name="Rogov P."/>
            <person name="Ross K."/>
            <person name="Ryan E."/>
            <person name="Settipalli S."/>
            <person name="Shea T."/>
            <person name="Sherpa N."/>
            <person name="Shi L."/>
            <person name="Shih D."/>
            <person name="Sparrow T."/>
            <person name="Spaulding J."/>
            <person name="Stalker J."/>
            <person name="Stange-Thomann N."/>
            <person name="Stavropoulos S."/>
            <person name="Stone C."/>
            <person name="Strader C."/>
            <person name="Tesfaye S."/>
            <person name="Thomson T."/>
            <person name="Thoulutsang Y."/>
            <person name="Thoulutsang D."/>
            <person name="Topham K."/>
            <person name="Topping I."/>
            <person name="Tsamla T."/>
            <person name="Vassiliev H."/>
            <person name="Vo A."/>
            <person name="Wangchuk T."/>
            <person name="Wangdi T."/>
            <person name="Weiand M."/>
            <person name="Wilkinson J."/>
            <person name="Wilson A."/>
            <person name="Yadav S."/>
            <person name="Young G."/>
            <person name="Yu Q."/>
            <person name="Zembek L."/>
            <person name="Zhong D."/>
            <person name="Zimmer A."/>
            <person name="Zwirko Z."/>
            <person name="Jaffe D.B."/>
            <person name="Alvarez P."/>
            <person name="Brockman W."/>
            <person name="Butler J."/>
            <person name="Chin C."/>
            <person name="Gnerre S."/>
            <person name="Grabherr M."/>
            <person name="Kleber M."/>
            <person name="Mauceli E."/>
            <person name="MacCallum I."/>
        </authorList>
    </citation>
    <scope>NUCLEOTIDE SEQUENCE [LARGE SCALE GENOMIC DNA]</scope>
    <source>
        <strain evidence="11">Tucson 15287-2541.00</strain>
    </source>
</reference>
<dbReference type="OrthoDB" id="2119228at2759"/>
<evidence type="ECO:0000256" key="7">
    <source>
        <dbReference type="ARBA" id="ARBA00023212"/>
    </source>
</evidence>
<keyword evidence="5" id="KW-0493">Microtubule</keyword>
<dbReference type="GO" id="GO:0008017">
    <property type="term" value="F:microtubule binding"/>
    <property type="evidence" value="ECO:0007669"/>
    <property type="project" value="InterPro"/>
</dbReference>
<dbReference type="Proteomes" id="UP000001070">
    <property type="component" value="Unassembled WGS sequence"/>
</dbReference>
<evidence type="ECO:0000259" key="9">
    <source>
        <dbReference type="PROSITE" id="PS50021"/>
    </source>
</evidence>
<evidence type="ECO:0000256" key="6">
    <source>
        <dbReference type="ARBA" id="ARBA00022776"/>
    </source>
</evidence>
<dbReference type="InterPro" id="IPR027328">
    <property type="entry name" value="MAPRE"/>
</dbReference>
<dbReference type="SUPFAM" id="SSF47576">
    <property type="entry name" value="Calponin-homology domain, CH-domain"/>
    <property type="match status" value="1"/>
</dbReference>
<dbReference type="GO" id="GO:0051301">
    <property type="term" value="P:cell division"/>
    <property type="evidence" value="ECO:0007669"/>
    <property type="project" value="UniProtKB-KW"/>
</dbReference>
<dbReference type="OMA" id="EHGCIQN"/>